<reference evidence="6" key="1">
    <citation type="journal article" date="2010" name="PLoS ONE">
        <title>Phylogenetic analysis of cellulolytic enzyme genes from representative lineages of termites and a related cockroach.</title>
        <authorList>
            <person name="Todaka N."/>
            <person name="Inoue T."/>
            <person name="Saita K."/>
            <person name="Ohkuma M."/>
            <person name="Nalepa C.A."/>
            <person name="Lenz M."/>
            <person name="Kudo T."/>
            <person name="Moriya S."/>
        </authorList>
    </citation>
    <scope>NUCLEOTIDE SEQUENCE</scope>
</reference>
<feature type="domain" description="Glycoside hydrolase family 5" evidence="5">
    <location>
        <begin position="37"/>
        <end position="271"/>
    </location>
</feature>
<keyword evidence="2 4" id="KW-0378">Hydrolase</keyword>
<organism evidence="6">
    <name type="scientific">uncultured symbiotic protist of Neotermes koshunensis</name>
    <dbReference type="NCBI Taxonomy" id="403660"/>
    <lineage>
        <taxon>Eukaryota</taxon>
        <taxon>environmental samples</taxon>
    </lineage>
</organism>
<evidence type="ECO:0000256" key="1">
    <source>
        <dbReference type="ARBA" id="ARBA00005641"/>
    </source>
</evidence>
<dbReference type="InterPro" id="IPR017853">
    <property type="entry name" value="GH"/>
</dbReference>
<dbReference type="GO" id="GO:0004553">
    <property type="term" value="F:hydrolase activity, hydrolyzing O-glycosyl compounds"/>
    <property type="evidence" value="ECO:0007669"/>
    <property type="project" value="InterPro"/>
</dbReference>
<dbReference type="EMBL" id="AB274604">
    <property type="protein sequence ID" value="BAF57363.1"/>
    <property type="molecule type" value="mRNA"/>
</dbReference>
<sequence>MLGLLLSFSFAEADPDLVRLHVDGNRVVIGKPGLASSKTAMLRGVSCSWHNWWPQFHSAATVRGLKSDFHANIVRTFIGVEKDGGFLQNQQKAYDCCYAVVDECIAQGIYVIINWASFVLTYQSQATTFFKTVATKYHSSSYVIYELLNEPEAATWAQIKPYSQALIQTIRAIDASNLILVPTPRWDQEIGAAANDPITGDNNLAYTLHIYTGTHPASYRDDARAAKKKIPVWADENGAMNADGKGNLDRTGWNTWIAFYEELQIPWLGYGTQDTSETCSIFKSTDSFNDLSDWGKLLKETIRKYQ</sequence>
<dbReference type="SUPFAM" id="SSF51445">
    <property type="entry name" value="(Trans)glycosidases"/>
    <property type="match status" value="1"/>
</dbReference>
<dbReference type="AlphaFoldDB" id="A4UWV3"/>
<dbReference type="EMBL" id="AB274609">
    <property type="protein sequence ID" value="BAF57368.1"/>
    <property type="molecule type" value="mRNA"/>
</dbReference>
<comment type="similarity">
    <text evidence="1 4">Belongs to the glycosyl hydrolase 5 (cellulase A) family.</text>
</comment>
<dbReference type="PANTHER" id="PTHR34142:SF1">
    <property type="entry name" value="GLYCOSIDE HYDROLASE FAMILY 5 DOMAIN-CONTAINING PROTEIN"/>
    <property type="match status" value="1"/>
</dbReference>
<proteinExistence type="evidence at transcript level"/>
<dbReference type="CAZy" id="GH5">
    <property type="family name" value="Glycoside Hydrolase Family 5"/>
</dbReference>
<accession>A4UWV3</accession>
<dbReference type="Gene3D" id="3.20.20.80">
    <property type="entry name" value="Glycosidases"/>
    <property type="match status" value="1"/>
</dbReference>
<dbReference type="Pfam" id="PF00150">
    <property type="entry name" value="Cellulase"/>
    <property type="match status" value="1"/>
</dbReference>
<dbReference type="PANTHER" id="PTHR34142">
    <property type="entry name" value="ENDO-BETA-1,4-GLUCANASE A"/>
    <property type="match status" value="1"/>
</dbReference>
<dbReference type="GO" id="GO:0000272">
    <property type="term" value="P:polysaccharide catabolic process"/>
    <property type="evidence" value="ECO:0007669"/>
    <property type="project" value="InterPro"/>
</dbReference>
<dbReference type="EMBL" id="AB274611">
    <property type="protein sequence ID" value="BAF57370.1"/>
    <property type="molecule type" value="mRNA"/>
</dbReference>
<evidence type="ECO:0000313" key="6">
    <source>
        <dbReference type="EMBL" id="BAF57363.1"/>
    </source>
</evidence>
<name>A4UWV3_9EUKA</name>
<protein>
    <submittedName>
        <fullName evidence="6">Putative glycosyl hydrolase family5</fullName>
    </submittedName>
</protein>
<dbReference type="InterPro" id="IPR001547">
    <property type="entry name" value="Glyco_hydro_5"/>
</dbReference>
<evidence type="ECO:0000256" key="2">
    <source>
        <dbReference type="ARBA" id="ARBA00022801"/>
    </source>
</evidence>
<evidence type="ECO:0000259" key="5">
    <source>
        <dbReference type="Pfam" id="PF00150"/>
    </source>
</evidence>
<evidence type="ECO:0000256" key="4">
    <source>
        <dbReference type="RuleBase" id="RU361153"/>
    </source>
</evidence>
<evidence type="ECO:0000256" key="3">
    <source>
        <dbReference type="ARBA" id="ARBA00023295"/>
    </source>
</evidence>
<keyword evidence="3 4" id="KW-0326">Glycosidase</keyword>